<evidence type="ECO:0000313" key="2">
    <source>
        <dbReference type="Proteomes" id="UP001476798"/>
    </source>
</evidence>
<accession>A0ABV0NE98</accession>
<organism evidence="1 2">
    <name type="scientific">Goodea atripinnis</name>
    <dbReference type="NCBI Taxonomy" id="208336"/>
    <lineage>
        <taxon>Eukaryota</taxon>
        <taxon>Metazoa</taxon>
        <taxon>Chordata</taxon>
        <taxon>Craniata</taxon>
        <taxon>Vertebrata</taxon>
        <taxon>Euteleostomi</taxon>
        <taxon>Actinopterygii</taxon>
        <taxon>Neopterygii</taxon>
        <taxon>Teleostei</taxon>
        <taxon>Neoteleostei</taxon>
        <taxon>Acanthomorphata</taxon>
        <taxon>Ovalentaria</taxon>
        <taxon>Atherinomorphae</taxon>
        <taxon>Cyprinodontiformes</taxon>
        <taxon>Goodeidae</taxon>
        <taxon>Goodea</taxon>
    </lineage>
</organism>
<reference evidence="1 2" key="1">
    <citation type="submission" date="2021-06" db="EMBL/GenBank/DDBJ databases">
        <authorList>
            <person name="Palmer J.M."/>
        </authorList>
    </citation>
    <scope>NUCLEOTIDE SEQUENCE [LARGE SCALE GENOMIC DNA]</scope>
    <source>
        <strain evidence="1 2">GA_2019</strain>
        <tissue evidence="1">Muscle</tissue>
    </source>
</reference>
<comment type="caution">
    <text evidence="1">The sequence shown here is derived from an EMBL/GenBank/DDBJ whole genome shotgun (WGS) entry which is preliminary data.</text>
</comment>
<dbReference type="EMBL" id="JAHRIO010031200">
    <property type="protein sequence ID" value="MEQ2168567.1"/>
    <property type="molecule type" value="Genomic_DNA"/>
</dbReference>
<protein>
    <submittedName>
        <fullName evidence="1">Uncharacterized protein</fullName>
    </submittedName>
</protein>
<evidence type="ECO:0000313" key="1">
    <source>
        <dbReference type="EMBL" id="MEQ2168567.1"/>
    </source>
</evidence>
<keyword evidence="2" id="KW-1185">Reference proteome</keyword>
<proteinExistence type="predicted"/>
<name>A0ABV0NE98_9TELE</name>
<gene>
    <name evidence="1" type="ORF">GOODEAATRI_016030</name>
</gene>
<sequence length="140" mass="15357">MLCTIGHRSSMTACCMTKTSVGRLRWFSIVLEAYLGPRRGVEESGTCGCSLSMTCIYCAHQHGLVIGEFEAELYMLASCQGYYLITPTQADHPPFMLGLLIVGSPGGSCSHFPTMLGNFNTRDLFNHFFCETAKGNPGLW</sequence>
<dbReference type="Proteomes" id="UP001476798">
    <property type="component" value="Unassembled WGS sequence"/>
</dbReference>